<feature type="region of interest" description="Disordered" evidence="1">
    <location>
        <begin position="1"/>
        <end position="34"/>
    </location>
</feature>
<dbReference type="EMBL" id="ML170172">
    <property type="protein sequence ID" value="TDL23056.1"/>
    <property type="molecule type" value="Genomic_DNA"/>
</dbReference>
<dbReference type="AlphaFoldDB" id="A0A4Y7Q6V3"/>
<evidence type="ECO:0000313" key="3">
    <source>
        <dbReference type="Proteomes" id="UP000294933"/>
    </source>
</evidence>
<dbReference type="Proteomes" id="UP000294933">
    <property type="component" value="Unassembled WGS sequence"/>
</dbReference>
<evidence type="ECO:0000256" key="1">
    <source>
        <dbReference type="SAM" id="MobiDB-lite"/>
    </source>
</evidence>
<evidence type="ECO:0000313" key="2">
    <source>
        <dbReference type="EMBL" id="TDL23056.1"/>
    </source>
</evidence>
<gene>
    <name evidence="2" type="ORF">BD410DRAFT_787884</name>
</gene>
<name>A0A4Y7Q6V3_9AGAM</name>
<protein>
    <submittedName>
        <fullName evidence="2">Uncharacterized protein</fullName>
    </submittedName>
</protein>
<organism evidence="2 3">
    <name type="scientific">Rickenella mellea</name>
    <dbReference type="NCBI Taxonomy" id="50990"/>
    <lineage>
        <taxon>Eukaryota</taxon>
        <taxon>Fungi</taxon>
        <taxon>Dikarya</taxon>
        <taxon>Basidiomycota</taxon>
        <taxon>Agaricomycotina</taxon>
        <taxon>Agaricomycetes</taxon>
        <taxon>Hymenochaetales</taxon>
        <taxon>Rickenellaceae</taxon>
        <taxon>Rickenella</taxon>
    </lineage>
</organism>
<reference evidence="2 3" key="1">
    <citation type="submission" date="2018-06" db="EMBL/GenBank/DDBJ databases">
        <title>A transcriptomic atlas of mushroom development highlights an independent origin of complex multicellularity.</title>
        <authorList>
            <consortium name="DOE Joint Genome Institute"/>
            <person name="Krizsan K."/>
            <person name="Almasi E."/>
            <person name="Merenyi Z."/>
            <person name="Sahu N."/>
            <person name="Viragh M."/>
            <person name="Koszo T."/>
            <person name="Mondo S."/>
            <person name="Kiss B."/>
            <person name="Balint B."/>
            <person name="Kues U."/>
            <person name="Barry K."/>
            <person name="Hegedus J.C."/>
            <person name="Henrissat B."/>
            <person name="Johnson J."/>
            <person name="Lipzen A."/>
            <person name="Ohm R."/>
            <person name="Nagy I."/>
            <person name="Pangilinan J."/>
            <person name="Yan J."/>
            <person name="Xiong Y."/>
            <person name="Grigoriev I.V."/>
            <person name="Hibbett D.S."/>
            <person name="Nagy L.G."/>
        </authorList>
    </citation>
    <scope>NUCLEOTIDE SEQUENCE [LARGE SCALE GENOMIC DNA]</scope>
    <source>
        <strain evidence="2 3">SZMC22713</strain>
    </source>
</reference>
<dbReference type="VEuPathDB" id="FungiDB:BD410DRAFT_787884"/>
<proteinExistence type="predicted"/>
<sequence length="84" mass="9621">MSQCPRPRLRLSPRPRPRPRPRPAPPPRGAHCPPRVPLKLDKLFMVVQIQENAFHISSHAAFYATCKRNLVESTVTVPLRSFFP</sequence>
<keyword evidence="3" id="KW-1185">Reference proteome</keyword>
<feature type="compositionally biased region" description="Basic residues" evidence="1">
    <location>
        <begin position="7"/>
        <end position="21"/>
    </location>
</feature>
<accession>A0A4Y7Q6V3</accession>